<dbReference type="Gene3D" id="3.30.160.70">
    <property type="entry name" value="Methylated DNA-protein cysteine methyltransferase domain"/>
    <property type="match status" value="1"/>
</dbReference>
<dbReference type="InterPro" id="IPR036388">
    <property type="entry name" value="WH-like_DNA-bd_sf"/>
</dbReference>
<evidence type="ECO:0000256" key="1">
    <source>
        <dbReference type="ARBA" id="ARBA00001286"/>
    </source>
</evidence>
<name>A0A7W6EE22_9HYPH</name>
<comment type="similarity">
    <text evidence="2 9">Belongs to the MGMT family.</text>
</comment>
<evidence type="ECO:0000259" key="10">
    <source>
        <dbReference type="Pfam" id="PF01035"/>
    </source>
</evidence>
<dbReference type="Gene3D" id="1.10.10.10">
    <property type="entry name" value="Winged helix-like DNA-binding domain superfamily/Winged helix DNA-binding domain"/>
    <property type="match status" value="1"/>
</dbReference>
<comment type="caution">
    <text evidence="12">The sequence shown here is derived from an EMBL/GenBank/DDBJ whole genome shotgun (WGS) entry which is preliminary data.</text>
</comment>
<evidence type="ECO:0000256" key="3">
    <source>
        <dbReference type="ARBA" id="ARBA00022490"/>
    </source>
</evidence>
<evidence type="ECO:0000256" key="6">
    <source>
        <dbReference type="ARBA" id="ARBA00022763"/>
    </source>
</evidence>
<dbReference type="InterPro" id="IPR001497">
    <property type="entry name" value="MethylDNA_cys_MeTrfase_AS"/>
</dbReference>
<comment type="function">
    <text evidence="9">Involved in the cellular defense against the biological effects of O6-methylguanine (O6-MeG) and O4-methylthymine (O4-MeT) in DNA. Repairs the methylated nucleobase in DNA by stoichiometrically transferring the methyl group to a cysteine residue in the enzyme. This is a suicide reaction: the enzyme is irreversibly inactivated.</text>
</comment>
<dbReference type="GO" id="GO:0005737">
    <property type="term" value="C:cytoplasm"/>
    <property type="evidence" value="ECO:0007669"/>
    <property type="project" value="UniProtKB-SubCell"/>
</dbReference>
<dbReference type="NCBIfam" id="TIGR00589">
    <property type="entry name" value="ogt"/>
    <property type="match status" value="1"/>
</dbReference>
<dbReference type="InterPro" id="IPR014048">
    <property type="entry name" value="MethylDNA_cys_MeTrfase_DNA-bd"/>
</dbReference>
<dbReference type="SUPFAM" id="SSF46767">
    <property type="entry name" value="Methylated DNA-protein cysteine methyltransferase, C-terminal domain"/>
    <property type="match status" value="1"/>
</dbReference>
<dbReference type="InterPro" id="IPR008332">
    <property type="entry name" value="MethylG_MeTrfase_N"/>
</dbReference>
<dbReference type="InterPro" id="IPR036631">
    <property type="entry name" value="MGMT_N_sf"/>
</dbReference>
<dbReference type="InterPro" id="IPR036217">
    <property type="entry name" value="MethylDNA_cys_MeTrfase_DNAb"/>
</dbReference>
<comment type="subcellular location">
    <subcellularLocation>
        <location evidence="9">Cytoplasm</location>
    </subcellularLocation>
</comment>
<comment type="catalytic activity">
    <reaction evidence="8 9">
        <text>a 6-O-methyl-2'-deoxyguanosine in DNA + L-cysteinyl-[protein] = S-methyl-L-cysteinyl-[protein] + a 2'-deoxyguanosine in DNA</text>
        <dbReference type="Rhea" id="RHEA:24000"/>
        <dbReference type="Rhea" id="RHEA-COMP:10131"/>
        <dbReference type="Rhea" id="RHEA-COMP:10132"/>
        <dbReference type="Rhea" id="RHEA-COMP:11367"/>
        <dbReference type="Rhea" id="RHEA-COMP:11368"/>
        <dbReference type="ChEBI" id="CHEBI:29950"/>
        <dbReference type="ChEBI" id="CHEBI:82612"/>
        <dbReference type="ChEBI" id="CHEBI:85445"/>
        <dbReference type="ChEBI" id="CHEBI:85448"/>
        <dbReference type="EC" id="2.1.1.63"/>
    </reaction>
</comment>
<evidence type="ECO:0000256" key="2">
    <source>
        <dbReference type="ARBA" id="ARBA00008711"/>
    </source>
</evidence>
<proteinExistence type="inferred from homology"/>
<dbReference type="RefSeq" id="WP_183750035.1">
    <property type="nucleotide sequence ID" value="NZ_JACICC010000001.1"/>
</dbReference>
<evidence type="ECO:0000256" key="7">
    <source>
        <dbReference type="ARBA" id="ARBA00023204"/>
    </source>
</evidence>
<dbReference type="Pfam" id="PF01035">
    <property type="entry name" value="DNA_binding_1"/>
    <property type="match status" value="1"/>
</dbReference>
<evidence type="ECO:0000256" key="8">
    <source>
        <dbReference type="ARBA" id="ARBA00049348"/>
    </source>
</evidence>
<dbReference type="GO" id="GO:0032259">
    <property type="term" value="P:methylation"/>
    <property type="evidence" value="ECO:0007669"/>
    <property type="project" value="UniProtKB-KW"/>
</dbReference>
<reference evidence="12 13" key="1">
    <citation type="submission" date="2020-08" db="EMBL/GenBank/DDBJ databases">
        <title>Genomic Encyclopedia of Type Strains, Phase IV (KMG-IV): sequencing the most valuable type-strain genomes for metagenomic binning, comparative biology and taxonomic classification.</title>
        <authorList>
            <person name="Goeker M."/>
        </authorList>
    </citation>
    <scope>NUCLEOTIDE SEQUENCE [LARGE SCALE GENOMIC DNA]</scope>
    <source>
        <strain evidence="12 13">DSM 28760</strain>
    </source>
</reference>
<evidence type="ECO:0000313" key="13">
    <source>
        <dbReference type="Proteomes" id="UP000537592"/>
    </source>
</evidence>
<organism evidence="12 13">
    <name type="scientific">Pseudochelatococcus contaminans</name>
    <dbReference type="NCBI Taxonomy" id="1538103"/>
    <lineage>
        <taxon>Bacteria</taxon>
        <taxon>Pseudomonadati</taxon>
        <taxon>Pseudomonadota</taxon>
        <taxon>Alphaproteobacteria</taxon>
        <taxon>Hyphomicrobiales</taxon>
        <taxon>Chelatococcaceae</taxon>
        <taxon>Pseudochelatococcus</taxon>
    </lineage>
</organism>
<accession>A0A7W6EE22</accession>
<dbReference type="AlphaFoldDB" id="A0A7W6EE22"/>
<keyword evidence="3 9" id="KW-0963">Cytoplasm</keyword>
<dbReference type="Proteomes" id="UP000537592">
    <property type="component" value="Unassembled WGS sequence"/>
</dbReference>
<evidence type="ECO:0000313" key="12">
    <source>
        <dbReference type="EMBL" id="MBB3807981.1"/>
    </source>
</evidence>
<dbReference type="EMBL" id="JACICC010000001">
    <property type="protein sequence ID" value="MBB3807981.1"/>
    <property type="molecule type" value="Genomic_DNA"/>
</dbReference>
<feature type="domain" description="Methylguanine DNA methyltransferase ribonuclease-like" evidence="11">
    <location>
        <begin position="5"/>
        <end position="74"/>
    </location>
</feature>
<evidence type="ECO:0000256" key="4">
    <source>
        <dbReference type="ARBA" id="ARBA00022603"/>
    </source>
</evidence>
<dbReference type="GO" id="GO:0006307">
    <property type="term" value="P:DNA alkylation repair"/>
    <property type="evidence" value="ECO:0007669"/>
    <property type="project" value="UniProtKB-UniRule"/>
</dbReference>
<sequence length="167" mass="18035">MTKTLYTYLDSPIGSLLLAGDGERLSRIGFPRGKGSVRPSEDWQRDDLAFAVARDQLQAYFNRELRIFDLPLAPKGTPFQLSVWRELSRIPWGETASYGAVAQRIGKPSASRAVGAANGLNPLPIVVPCHRVIGASGALTGFGGGIDTKKWLLTLESEADLLAPLEA</sequence>
<evidence type="ECO:0000256" key="9">
    <source>
        <dbReference type="HAMAP-Rule" id="MF_00772"/>
    </source>
</evidence>
<evidence type="ECO:0000259" key="11">
    <source>
        <dbReference type="Pfam" id="PF02870"/>
    </source>
</evidence>
<evidence type="ECO:0000256" key="5">
    <source>
        <dbReference type="ARBA" id="ARBA00022679"/>
    </source>
</evidence>
<keyword evidence="5 9" id="KW-0808">Transferase</keyword>
<dbReference type="PROSITE" id="PS00374">
    <property type="entry name" value="MGMT"/>
    <property type="match status" value="1"/>
</dbReference>
<keyword evidence="6 9" id="KW-0227">DNA damage</keyword>
<dbReference type="HAMAP" id="MF_00772">
    <property type="entry name" value="OGT"/>
    <property type="match status" value="1"/>
</dbReference>
<gene>
    <name evidence="12" type="ORF">FHS81_000035</name>
</gene>
<dbReference type="FunFam" id="1.10.10.10:FF:000214">
    <property type="entry name" value="Methylated-DNA--protein-cysteine methyltransferase"/>
    <property type="match status" value="1"/>
</dbReference>
<dbReference type="SUPFAM" id="SSF53155">
    <property type="entry name" value="Methylated DNA-protein cysteine methyltransferase domain"/>
    <property type="match status" value="1"/>
</dbReference>
<dbReference type="InterPro" id="IPR023546">
    <property type="entry name" value="MGMT"/>
</dbReference>
<comment type="catalytic activity">
    <reaction evidence="1 9">
        <text>a 4-O-methyl-thymidine in DNA + L-cysteinyl-[protein] = a thymidine in DNA + S-methyl-L-cysteinyl-[protein]</text>
        <dbReference type="Rhea" id="RHEA:53428"/>
        <dbReference type="Rhea" id="RHEA-COMP:10131"/>
        <dbReference type="Rhea" id="RHEA-COMP:10132"/>
        <dbReference type="Rhea" id="RHEA-COMP:13555"/>
        <dbReference type="Rhea" id="RHEA-COMP:13556"/>
        <dbReference type="ChEBI" id="CHEBI:29950"/>
        <dbReference type="ChEBI" id="CHEBI:82612"/>
        <dbReference type="ChEBI" id="CHEBI:137386"/>
        <dbReference type="ChEBI" id="CHEBI:137387"/>
        <dbReference type="EC" id="2.1.1.63"/>
    </reaction>
</comment>
<dbReference type="GO" id="GO:0003908">
    <property type="term" value="F:methylated-DNA-[protein]-cysteine S-methyltransferase activity"/>
    <property type="evidence" value="ECO:0007669"/>
    <property type="project" value="UniProtKB-UniRule"/>
</dbReference>
<dbReference type="CDD" id="cd06445">
    <property type="entry name" value="ATase"/>
    <property type="match status" value="1"/>
</dbReference>
<feature type="domain" description="Methylated-DNA-[protein]-cysteine S-methyltransferase DNA binding" evidence="10">
    <location>
        <begin position="78"/>
        <end position="157"/>
    </location>
</feature>
<keyword evidence="4 9" id="KW-0489">Methyltransferase</keyword>
<keyword evidence="7 9" id="KW-0234">DNA repair</keyword>
<dbReference type="Pfam" id="PF02870">
    <property type="entry name" value="Methyltransf_1N"/>
    <property type="match status" value="1"/>
</dbReference>
<dbReference type="PANTHER" id="PTHR10815:SF5">
    <property type="entry name" value="METHYLATED-DNA--PROTEIN-CYSTEINE METHYLTRANSFERASE"/>
    <property type="match status" value="1"/>
</dbReference>
<dbReference type="PANTHER" id="PTHR10815">
    <property type="entry name" value="METHYLATED-DNA--PROTEIN-CYSTEINE METHYLTRANSFERASE"/>
    <property type="match status" value="1"/>
</dbReference>
<dbReference type="EC" id="2.1.1.63" evidence="9"/>
<comment type="miscellaneous">
    <text evidence="9">This enzyme catalyzes only one turnover and therefore is not strictly catalytic. According to one definition, an enzyme is a biocatalyst that acts repeatedly and over many reaction cycles.</text>
</comment>
<feature type="active site" description="Nucleophile; methyl group acceptor" evidence="9">
    <location>
        <position position="129"/>
    </location>
</feature>
<protein>
    <recommendedName>
        <fullName evidence="9">Methylated-DNA--protein-cysteine methyltransferase</fullName>
        <ecNumber evidence="9">2.1.1.63</ecNumber>
    </recommendedName>
    <alternativeName>
        <fullName evidence="9">6-O-methylguanine-DNA methyltransferase</fullName>
        <shortName evidence="9">MGMT</shortName>
    </alternativeName>
    <alternativeName>
        <fullName evidence="9">O-6-methylguanine-DNA-alkyltransferase</fullName>
    </alternativeName>
</protein>
<keyword evidence="13" id="KW-1185">Reference proteome</keyword>